<dbReference type="Proteomes" id="UP001629953">
    <property type="component" value="Unassembled WGS sequence"/>
</dbReference>
<dbReference type="PANTHER" id="PTHR28255:SF1">
    <property type="entry name" value="UPF0303 PROTEIN YBR137W"/>
    <property type="match status" value="1"/>
</dbReference>
<dbReference type="InterPro" id="IPR010371">
    <property type="entry name" value="YBR137W-like"/>
</dbReference>
<dbReference type="InterPro" id="IPR005624">
    <property type="entry name" value="PduO/GlcC-like"/>
</dbReference>
<dbReference type="RefSeq" id="WP_408625320.1">
    <property type="nucleotide sequence ID" value="NZ_JBEQCT010000016.1"/>
</dbReference>
<dbReference type="Gene3D" id="3.30.450.150">
    <property type="entry name" value="Haem-degrading domain"/>
    <property type="match status" value="1"/>
</dbReference>
<organism evidence="1 2">
    <name type="scientific">Celerinatantimonas yamalensis</name>
    <dbReference type="NCBI Taxonomy" id="559956"/>
    <lineage>
        <taxon>Bacteria</taxon>
        <taxon>Pseudomonadati</taxon>
        <taxon>Pseudomonadota</taxon>
        <taxon>Gammaproteobacteria</taxon>
        <taxon>Celerinatantimonadaceae</taxon>
        <taxon>Celerinatantimonas</taxon>
    </lineage>
</organism>
<dbReference type="SUPFAM" id="SSF143744">
    <property type="entry name" value="GlcG-like"/>
    <property type="match status" value="1"/>
</dbReference>
<gene>
    <name evidence="1" type="ORF">ABUE30_18510</name>
</gene>
<proteinExistence type="predicted"/>
<name>A0ABW9GCM9_9GAMM</name>
<keyword evidence="2" id="KW-1185">Reference proteome</keyword>
<dbReference type="Pfam" id="PF03928">
    <property type="entry name" value="HbpS-like"/>
    <property type="match status" value="1"/>
</dbReference>
<comment type="caution">
    <text evidence="1">The sequence shown here is derived from an EMBL/GenBank/DDBJ whole genome shotgun (WGS) entry which is preliminary data.</text>
</comment>
<protein>
    <submittedName>
        <fullName evidence="1">Heme-binding protein</fullName>
    </submittedName>
</protein>
<sequence>MLRTIQLEEFSNEIALEMGLKVIEEARSTGKKIAVSVDRLNHNIFKFVSENLPADKHDWLRRKANVAIRFEESSLAVKNDLESGGMSLKKTFGLESNDYIAKGGSIPIKVRNAGLVAVITVSGLSDVEDHDLIVSALRDYI</sequence>
<dbReference type="PANTHER" id="PTHR28255">
    <property type="match status" value="1"/>
</dbReference>
<dbReference type="EMBL" id="JBEQCT010000016">
    <property type="protein sequence ID" value="MFM2487019.1"/>
    <property type="molecule type" value="Genomic_DNA"/>
</dbReference>
<dbReference type="InterPro" id="IPR038084">
    <property type="entry name" value="PduO/GlcC-like_sf"/>
</dbReference>
<reference evidence="1 2" key="1">
    <citation type="journal article" date="2013" name="Int. J. Syst. Evol. Microbiol.">
        <title>Celerinatantimonas yamalensis sp. nov., a cold-adapted diazotrophic bacterium from a cold permafrost brine.</title>
        <authorList>
            <person name="Shcherbakova V."/>
            <person name="Chuvilskaya N."/>
            <person name="Rivkina E."/>
            <person name="Demidov N."/>
            <person name="Uchaeva V."/>
            <person name="Suetin S."/>
            <person name="Suzina N."/>
            <person name="Gilichinsky D."/>
        </authorList>
    </citation>
    <scope>NUCLEOTIDE SEQUENCE [LARGE SCALE GENOMIC DNA]</scope>
    <source>
        <strain evidence="1 2">C7</strain>
    </source>
</reference>
<evidence type="ECO:0000313" key="2">
    <source>
        <dbReference type="Proteomes" id="UP001629953"/>
    </source>
</evidence>
<evidence type="ECO:0000313" key="1">
    <source>
        <dbReference type="EMBL" id="MFM2487019.1"/>
    </source>
</evidence>
<accession>A0ABW9GCM9</accession>